<comment type="subcellular location">
    <subcellularLocation>
        <location evidence="1">Cell membrane</location>
        <topology evidence="1">Multi-pass membrane protein</topology>
    </subcellularLocation>
</comment>
<keyword evidence="9" id="KW-1185">Reference proteome</keyword>
<evidence type="ECO:0000256" key="2">
    <source>
        <dbReference type="ARBA" id="ARBA00022475"/>
    </source>
</evidence>
<evidence type="ECO:0000256" key="5">
    <source>
        <dbReference type="ARBA" id="ARBA00023136"/>
    </source>
</evidence>
<dbReference type="PROSITE" id="PS50850">
    <property type="entry name" value="MFS"/>
    <property type="match status" value="1"/>
</dbReference>
<dbReference type="PANTHER" id="PTHR43124">
    <property type="entry name" value="PURINE EFFLUX PUMP PBUE"/>
    <property type="match status" value="1"/>
</dbReference>
<evidence type="ECO:0000313" key="8">
    <source>
        <dbReference type="EMBL" id="WOB10482.1"/>
    </source>
</evidence>
<dbReference type="Pfam" id="PF07690">
    <property type="entry name" value="MFS_1"/>
    <property type="match status" value="1"/>
</dbReference>
<dbReference type="InterPro" id="IPR011701">
    <property type="entry name" value="MFS"/>
</dbReference>
<dbReference type="PANTHER" id="PTHR43124:SF10">
    <property type="entry name" value="PURINE EFFLUX PUMP PBUE"/>
    <property type="match status" value="1"/>
</dbReference>
<keyword evidence="2" id="KW-1003">Cell membrane</keyword>
<dbReference type="SUPFAM" id="SSF103473">
    <property type="entry name" value="MFS general substrate transporter"/>
    <property type="match status" value="1"/>
</dbReference>
<dbReference type="Proteomes" id="UP001303946">
    <property type="component" value="Chromosome"/>
</dbReference>
<feature type="transmembrane region" description="Helical" evidence="6">
    <location>
        <begin position="82"/>
        <end position="103"/>
    </location>
</feature>
<feature type="transmembrane region" description="Helical" evidence="6">
    <location>
        <begin position="168"/>
        <end position="190"/>
    </location>
</feature>
<feature type="transmembrane region" description="Helical" evidence="6">
    <location>
        <begin position="109"/>
        <end position="132"/>
    </location>
</feature>
<reference evidence="8 9" key="1">
    <citation type="submission" date="2023-10" db="EMBL/GenBank/DDBJ databases">
        <title>Bacteria for the degradation of biodegradable plastic PBAT(Polybutylene adipate terephthalate).</title>
        <authorList>
            <person name="Weon H.-Y."/>
            <person name="Yeon J."/>
        </authorList>
    </citation>
    <scope>NUCLEOTIDE SEQUENCE [LARGE SCALE GENOMIC DNA]</scope>
    <source>
        <strain evidence="8 9">SBD 7-3</strain>
    </source>
</reference>
<proteinExistence type="predicted"/>
<dbReference type="InterPro" id="IPR036259">
    <property type="entry name" value="MFS_trans_sf"/>
</dbReference>
<evidence type="ECO:0000256" key="3">
    <source>
        <dbReference type="ARBA" id="ARBA00022692"/>
    </source>
</evidence>
<feature type="transmembrane region" description="Helical" evidence="6">
    <location>
        <begin position="50"/>
        <end position="75"/>
    </location>
</feature>
<evidence type="ECO:0000256" key="1">
    <source>
        <dbReference type="ARBA" id="ARBA00004651"/>
    </source>
</evidence>
<evidence type="ECO:0000256" key="6">
    <source>
        <dbReference type="SAM" id="Phobius"/>
    </source>
</evidence>
<protein>
    <submittedName>
        <fullName evidence="8">MFS transporter</fullName>
    </submittedName>
</protein>
<dbReference type="CDD" id="cd17324">
    <property type="entry name" value="MFS_NepI_like"/>
    <property type="match status" value="1"/>
</dbReference>
<dbReference type="Gene3D" id="1.20.1250.20">
    <property type="entry name" value="MFS general substrate transporter like domains"/>
    <property type="match status" value="1"/>
</dbReference>
<dbReference type="InterPro" id="IPR050189">
    <property type="entry name" value="MFS_Efflux_Transporters"/>
</dbReference>
<feature type="transmembrane region" description="Helical" evidence="6">
    <location>
        <begin position="246"/>
        <end position="267"/>
    </location>
</feature>
<keyword evidence="3 6" id="KW-0812">Transmembrane</keyword>
<accession>A0ABZ0D5F7</accession>
<dbReference type="InterPro" id="IPR020846">
    <property type="entry name" value="MFS_dom"/>
</dbReference>
<feature type="transmembrane region" description="Helical" evidence="6">
    <location>
        <begin position="141"/>
        <end position="162"/>
    </location>
</feature>
<keyword evidence="5 6" id="KW-0472">Membrane</keyword>
<organism evidence="8 9">
    <name type="scientific">Piscinibacter gummiphilus</name>
    <dbReference type="NCBI Taxonomy" id="946333"/>
    <lineage>
        <taxon>Bacteria</taxon>
        <taxon>Pseudomonadati</taxon>
        <taxon>Pseudomonadota</taxon>
        <taxon>Betaproteobacteria</taxon>
        <taxon>Burkholderiales</taxon>
        <taxon>Sphaerotilaceae</taxon>
        <taxon>Piscinibacter</taxon>
    </lineage>
</organism>
<dbReference type="EMBL" id="CP136336">
    <property type="protein sequence ID" value="WOB10482.1"/>
    <property type="molecule type" value="Genomic_DNA"/>
</dbReference>
<feature type="domain" description="Major facilitator superfamily (MFS) profile" evidence="7">
    <location>
        <begin position="16"/>
        <end position="399"/>
    </location>
</feature>
<evidence type="ECO:0000259" key="7">
    <source>
        <dbReference type="PROSITE" id="PS50850"/>
    </source>
</evidence>
<sequence>MTAAAPLTPHQQVTRARWALMAGNFAIGCGVMVVAGSLNDLIRSLGVSVALGGQLISIAAVMMCFGAPVLAALLGHWDRRRLLVLALVWFAIGHGLSAIAPNYALLLPLRALCVVAAAVYTPQAAAAIGFVAPPEERGRSIIFIFLGWSVASVVGMPVHSFIGEAFGWRWAFGLVTVLSAGAAWWVWVVMPDGIKPPTMRLAEWREVFTHPVLMAIILVTALSGAGQFTLFAYMAPYYRQVIGANAAETSFLFFWTGAFGLLGNLLLSRYIDRVGAARIVALAMIGTAFSMLIWPLATGVITMALVILPWGLGGFASNSAQQARLGLAAPHLATALMALNSSAIYLGQAVGAAGGGIVVAAHDALGESGDDLYKNLHWIALAWTVVAISLSVWAQRQTIKLGGKV</sequence>
<gene>
    <name evidence="8" type="ORF">RXV79_10565</name>
</gene>
<feature type="transmembrane region" description="Helical" evidence="6">
    <location>
        <begin position="211"/>
        <end position="234"/>
    </location>
</feature>
<feature type="transmembrane region" description="Helical" evidence="6">
    <location>
        <begin position="279"/>
        <end position="308"/>
    </location>
</feature>
<feature type="transmembrane region" description="Helical" evidence="6">
    <location>
        <begin position="376"/>
        <end position="394"/>
    </location>
</feature>
<name>A0ABZ0D5F7_9BURK</name>
<evidence type="ECO:0000313" key="9">
    <source>
        <dbReference type="Proteomes" id="UP001303946"/>
    </source>
</evidence>
<keyword evidence="4 6" id="KW-1133">Transmembrane helix</keyword>
<feature type="transmembrane region" description="Helical" evidence="6">
    <location>
        <begin position="18"/>
        <end position="38"/>
    </location>
</feature>
<dbReference type="RefSeq" id="WP_316703391.1">
    <property type="nucleotide sequence ID" value="NZ_CP136336.1"/>
</dbReference>
<evidence type="ECO:0000256" key="4">
    <source>
        <dbReference type="ARBA" id="ARBA00022989"/>
    </source>
</evidence>